<gene>
    <name evidence="2" type="ORF">ASPCADRAFT_5871</name>
</gene>
<evidence type="ECO:0000256" key="1">
    <source>
        <dbReference type="SAM" id="SignalP"/>
    </source>
</evidence>
<keyword evidence="3" id="KW-1185">Reference proteome</keyword>
<feature type="chain" id="PRO_5013091189" evidence="1">
    <location>
        <begin position="22"/>
        <end position="192"/>
    </location>
</feature>
<evidence type="ECO:0000313" key="3">
    <source>
        <dbReference type="Proteomes" id="UP000188318"/>
    </source>
</evidence>
<proteinExistence type="predicted"/>
<name>A0A1R3RLI0_ASPC5</name>
<dbReference type="AlphaFoldDB" id="A0A1R3RLI0"/>
<dbReference type="OrthoDB" id="4301468at2759"/>
<dbReference type="OMA" id="VCEKANC"/>
<protein>
    <submittedName>
        <fullName evidence="2">Uncharacterized protein</fullName>
    </submittedName>
</protein>
<sequence>MKFTITSTLVATTSLLSVANAQFSLPNIPETCLEIPQVLGNKPLQLLSYFHKEVCEKNCTATINQHNQYLQQSVFPQIMKDLDQKLDISATEQASFQKIQTQVEAAIKKDCTTAGNKQLCNDLEGLADYGLCVLKATEPIIKQNIGQLQSSVNITDADCAKIKSIDSDATVWQKTLPAYVDKFAQICESEKN</sequence>
<accession>A0A1R3RLI0</accession>
<organism evidence="2 3">
    <name type="scientific">Aspergillus carbonarius (strain ITEM 5010)</name>
    <dbReference type="NCBI Taxonomy" id="602072"/>
    <lineage>
        <taxon>Eukaryota</taxon>
        <taxon>Fungi</taxon>
        <taxon>Dikarya</taxon>
        <taxon>Ascomycota</taxon>
        <taxon>Pezizomycotina</taxon>
        <taxon>Eurotiomycetes</taxon>
        <taxon>Eurotiomycetidae</taxon>
        <taxon>Eurotiales</taxon>
        <taxon>Aspergillaceae</taxon>
        <taxon>Aspergillus</taxon>
        <taxon>Aspergillus subgen. Circumdati</taxon>
    </lineage>
</organism>
<dbReference type="VEuPathDB" id="FungiDB:ASPCADRAFT_5871"/>
<feature type="signal peptide" evidence="1">
    <location>
        <begin position="1"/>
        <end position="21"/>
    </location>
</feature>
<keyword evidence="1" id="KW-0732">Signal</keyword>
<dbReference type="EMBL" id="KV907500">
    <property type="protein sequence ID" value="OOF95344.1"/>
    <property type="molecule type" value="Genomic_DNA"/>
</dbReference>
<dbReference type="Proteomes" id="UP000188318">
    <property type="component" value="Unassembled WGS sequence"/>
</dbReference>
<evidence type="ECO:0000313" key="2">
    <source>
        <dbReference type="EMBL" id="OOF95344.1"/>
    </source>
</evidence>
<reference evidence="3" key="1">
    <citation type="journal article" date="2017" name="Genome Biol.">
        <title>Comparative genomics reveals high biological diversity and specific adaptations in the industrially and medically important fungal genus Aspergillus.</title>
        <authorList>
            <person name="de Vries R.P."/>
            <person name="Riley R."/>
            <person name="Wiebenga A."/>
            <person name="Aguilar-Osorio G."/>
            <person name="Amillis S."/>
            <person name="Uchima C.A."/>
            <person name="Anderluh G."/>
            <person name="Asadollahi M."/>
            <person name="Askin M."/>
            <person name="Barry K."/>
            <person name="Battaglia E."/>
            <person name="Bayram O."/>
            <person name="Benocci T."/>
            <person name="Braus-Stromeyer S.A."/>
            <person name="Caldana C."/>
            <person name="Canovas D."/>
            <person name="Cerqueira G.C."/>
            <person name="Chen F."/>
            <person name="Chen W."/>
            <person name="Choi C."/>
            <person name="Clum A."/>
            <person name="Dos Santos R.A."/>
            <person name="Damasio A.R."/>
            <person name="Diallinas G."/>
            <person name="Emri T."/>
            <person name="Fekete E."/>
            <person name="Flipphi M."/>
            <person name="Freyberg S."/>
            <person name="Gallo A."/>
            <person name="Gournas C."/>
            <person name="Habgood R."/>
            <person name="Hainaut M."/>
            <person name="Harispe M.L."/>
            <person name="Henrissat B."/>
            <person name="Hilden K.S."/>
            <person name="Hope R."/>
            <person name="Hossain A."/>
            <person name="Karabika E."/>
            <person name="Karaffa L."/>
            <person name="Karanyi Z."/>
            <person name="Krasevec N."/>
            <person name="Kuo A."/>
            <person name="Kusch H."/>
            <person name="LaButti K."/>
            <person name="Lagendijk E.L."/>
            <person name="Lapidus A."/>
            <person name="Levasseur A."/>
            <person name="Lindquist E."/>
            <person name="Lipzen A."/>
            <person name="Logrieco A.F."/>
            <person name="MacCabe A."/>
            <person name="Maekelae M.R."/>
            <person name="Malavazi I."/>
            <person name="Melin P."/>
            <person name="Meyer V."/>
            <person name="Mielnichuk N."/>
            <person name="Miskei M."/>
            <person name="Molnar A.P."/>
            <person name="Mule G."/>
            <person name="Ngan C.Y."/>
            <person name="Orejas M."/>
            <person name="Orosz E."/>
            <person name="Ouedraogo J.P."/>
            <person name="Overkamp K.M."/>
            <person name="Park H.-S."/>
            <person name="Perrone G."/>
            <person name="Piumi F."/>
            <person name="Punt P.J."/>
            <person name="Ram A.F."/>
            <person name="Ramon A."/>
            <person name="Rauscher S."/>
            <person name="Record E."/>
            <person name="Riano-Pachon D.M."/>
            <person name="Robert V."/>
            <person name="Roehrig J."/>
            <person name="Ruller R."/>
            <person name="Salamov A."/>
            <person name="Salih N.S."/>
            <person name="Samson R.A."/>
            <person name="Sandor E."/>
            <person name="Sanguinetti M."/>
            <person name="Schuetze T."/>
            <person name="Sepcic K."/>
            <person name="Shelest E."/>
            <person name="Sherlock G."/>
            <person name="Sophianopoulou V."/>
            <person name="Squina F.M."/>
            <person name="Sun H."/>
            <person name="Susca A."/>
            <person name="Todd R.B."/>
            <person name="Tsang A."/>
            <person name="Unkles S.E."/>
            <person name="van de Wiele N."/>
            <person name="van Rossen-Uffink D."/>
            <person name="Oliveira J.V."/>
            <person name="Vesth T.C."/>
            <person name="Visser J."/>
            <person name="Yu J.-H."/>
            <person name="Zhou M."/>
            <person name="Andersen M.R."/>
            <person name="Archer D.B."/>
            <person name="Baker S.E."/>
            <person name="Benoit I."/>
            <person name="Brakhage A.A."/>
            <person name="Braus G.H."/>
            <person name="Fischer R."/>
            <person name="Frisvad J.C."/>
            <person name="Goldman G.H."/>
            <person name="Houbraken J."/>
            <person name="Oakley B."/>
            <person name="Pocsi I."/>
            <person name="Scazzocchio C."/>
            <person name="Seiboth B."/>
            <person name="vanKuyk P.A."/>
            <person name="Wortman J."/>
            <person name="Dyer P.S."/>
            <person name="Grigoriev I.V."/>
        </authorList>
    </citation>
    <scope>NUCLEOTIDE SEQUENCE [LARGE SCALE GENOMIC DNA]</scope>
    <source>
        <strain evidence="3">ITEM 5010</strain>
    </source>
</reference>